<keyword evidence="2" id="KW-1185">Reference proteome</keyword>
<evidence type="ECO:0000313" key="2">
    <source>
        <dbReference type="Proteomes" id="UP001157502"/>
    </source>
</evidence>
<reference evidence="1" key="1">
    <citation type="submission" date="2021-05" db="EMBL/GenBank/DDBJ databases">
        <authorList>
            <person name="Pan Q."/>
            <person name="Jouanno E."/>
            <person name="Zahm M."/>
            <person name="Klopp C."/>
            <person name="Cabau C."/>
            <person name="Louis A."/>
            <person name="Berthelot C."/>
            <person name="Parey E."/>
            <person name="Roest Crollius H."/>
            <person name="Montfort J."/>
            <person name="Robinson-Rechavi M."/>
            <person name="Bouchez O."/>
            <person name="Lampietro C."/>
            <person name="Lopez Roques C."/>
            <person name="Donnadieu C."/>
            <person name="Postlethwait J."/>
            <person name="Bobe J."/>
            <person name="Dillon D."/>
            <person name="Chandos A."/>
            <person name="von Hippel F."/>
            <person name="Guiguen Y."/>
        </authorList>
    </citation>
    <scope>NUCLEOTIDE SEQUENCE</scope>
    <source>
        <strain evidence="1">YG-Jan2019</strain>
    </source>
</reference>
<gene>
    <name evidence="1" type="ORF">DPEC_G00324080</name>
</gene>
<comment type="caution">
    <text evidence="1">The sequence shown here is derived from an EMBL/GenBank/DDBJ whole genome shotgun (WGS) entry which is preliminary data.</text>
</comment>
<sequence>MNGLSETSSVPRKPAHSVDKSLVIPWDILLSKNTDQVHQEGKDYRKKPDERPSREELLLPARPAQNNSGQNQGPLHRHLCAHQDVLLTHLYFMRRTTESPHLTSHLT</sequence>
<protein>
    <submittedName>
        <fullName evidence="1">Uncharacterized protein</fullName>
    </submittedName>
</protein>
<name>A0ACC2FB08_DALPE</name>
<evidence type="ECO:0000313" key="1">
    <source>
        <dbReference type="EMBL" id="KAJ7988488.1"/>
    </source>
</evidence>
<organism evidence="1 2">
    <name type="scientific">Dallia pectoralis</name>
    <name type="common">Alaska blackfish</name>
    <dbReference type="NCBI Taxonomy" id="75939"/>
    <lineage>
        <taxon>Eukaryota</taxon>
        <taxon>Metazoa</taxon>
        <taxon>Chordata</taxon>
        <taxon>Craniata</taxon>
        <taxon>Vertebrata</taxon>
        <taxon>Euteleostomi</taxon>
        <taxon>Actinopterygii</taxon>
        <taxon>Neopterygii</taxon>
        <taxon>Teleostei</taxon>
        <taxon>Protacanthopterygii</taxon>
        <taxon>Esociformes</taxon>
        <taxon>Umbridae</taxon>
        <taxon>Dallia</taxon>
    </lineage>
</organism>
<proteinExistence type="predicted"/>
<dbReference type="EMBL" id="CM055758">
    <property type="protein sequence ID" value="KAJ7988488.1"/>
    <property type="molecule type" value="Genomic_DNA"/>
</dbReference>
<accession>A0ACC2FB08</accession>
<dbReference type="Proteomes" id="UP001157502">
    <property type="component" value="Chromosome 31"/>
</dbReference>